<dbReference type="Pfam" id="PF00213">
    <property type="entry name" value="OSCP"/>
    <property type="match status" value="1"/>
</dbReference>
<keyword evidence="5 8" id="KW-0472">Membrane</keyword>
<sequence>MAKLVSKVYGEALFEAAIEAGTVDSLMEEVDAVLAIFRANEEYIKLLNHPKIPVEEKVALLEEAFKGKASNQLVGLLTATVEKGRFAEIENILAYFESKVLEYKKIGIAHVTSASALTDQQKEEVQKRLLETTSYESIQTEYQVDASLIGGIVIQIGDRVVDGSIRTQLGNMAKELSKIQLVK</sequence>
<evidence type="ECO:0000313" key="9">
    <source>
        <dbReference type="EMBL" id="MBC8556531.1"/>
    </source>
</evidence>
<comment type="function">
    <text evidence="8">F(1)F(0) ATP synthase produces ATP from ADP in the presence of a proton or sodium gradient. F-type ATPases consist of two structural domains, F(1) containing the extramembraneous catalytic core and F(0) containing the membrane proton channel, linked together by a central stalk and a peripheral stalk. During catalysis, ATP synthesis in the catalytic domain of F(1) is coupled via a rotary mechanism of the central stalk subunits to proton translocation.</text>
</comment>
<evidence type="ECO:0000313" key="10">
    <source>
        <dbReference type="Proteomes" id="UP000637513"/>
    </source>
</evidence>
<evidence type="ECO:0000256" key="6">
    <source>
        <dbReference type="ARBA" id="ARBA00023196"/>
    </source>
</evidence>
<evidence type="ECO:0000256" key="4">
    <source>
        <dbReference type="ARBA" id="ARBA00023065"/>
    </source>
</evidence>
<keyword evidence="2 8" id="KW-0813">Transport</keyword>
<dbReference type="InterPro" id="IPR020781">
    <property type="entry name" value="ATPase_OSCP/d_CS"/>
</dbReference>
<dbReference type="Gene3D" id="1.10.520.20">
    <property type="entry name" value="N-terminal domain of the delta subunit of the F1F0-ATP synthase"/>
    <property type="match status" value="1"/>
</dbReference>
<evidence type="ECO:0000256" key="5">
    <source>
        <dbReference type="ARBA" id="ARBA00023136"/>
    </source>
</evidence>
<keyword evidence="8" id="KW-1003">Cell membrane</keyword>
<reference evidence="9 10" key="1">
    <citation type="submission" date="2020-08" db="EMBL/GenBank/DDBJ databases">
        <title>Genome public.</title>
        <authorList>
            <person name="Liu C."/>
            <person name="Sun Q."/>
        </authorList>
    </citation>
    <scope>NUCLEOTIDE SEQUENCE [LARGE SCALE GENOMIC DNA]</scope>
    <source>
        <strain evidence="9 10">BX3</strain>
    </source>
</reference>
<protein>
    <recommendedName>
        <fullName evidence="8">ATP synthase subunit delta</fullName>
    </recommendedName>
    <alternativeName>
        <fullName evidence="8">ATP synthase F(1) sector subunit delta</fullName>
    </alternativeName>
    <alternativeName>
        <fullName evidence="8">F-type ATPase subunit delta</fullName>
        <shortName evidence="8">F-ATPase subunit delta</shortName>
    </alternativeName>
</protein>
<organism evidence="9 10">
    <name type="scientific">Jutongia hominis</name>
    <dbReference type="NCBI Taxonomy" id="2763664"/>
    <lineage>
        <taxon>Bacteria</taxon>
        <taxon>Bacillati</taxon>
        <taxon>Bacillota</taxon>
        <taxon>Clostridia</taxon>
        <taxon>Lachnospirales</taxon>
        <taxon>Lachnospiraceae</taxon>
        <taxon>Jutongia</taxon>
    </lineage>
</organism>
<proteinExistence type="inferred from homology"/>
<keyword evidence="7 8" id="KW-0066">ATP synthesis</keyword>
<evidence type="ECO:0000256" key="3">
    <source>
        <dbReference type="ARBA" id="ARBA00022781"/>
    </source>
</evidence>
<evidence type="ECO:0000256" key="8">
    <source>
        <dbReference type="HAMAP-Rule" id="MF_01416"/>
    </source>
</evidence>
<comment type="function">
    <text evidence="8">This protein is part of the stalk that links CF(0) to CF(1). It either transmits conformational changes from CF(0) to CF(1) or is implicated in proton conduction.</text>
</comment>
<dbReference type="InterPro" id="IPR000711">
    <property type="entry name" value="ATPase_OSCP/dsu"/>
</dbReference>
<keyword evidence="4 8" id="KW-0406">Ion transport</keyword>
<gene>
    <name evidence="8" type="primary">atpH</name>
    <name evidence="9" type="ORF">H8700_02225</name>
</gene>
<name>A0ABR7MRV0_9FIRM</name>
<accession>A0ABR7MRV0</accession>
<dbReference type="EMBL" id="JACRSW010000008">
    <property type="protein sequence ID" value="MBC8556531.1"/>
    <property type="molecule type" value="Genomic_DNA"/>
</dbReference>
<dbReference type="InterPro" id="IPR026015">
    <property type="entry name" value="ATP_synth_OSCP/delta_N_sf"/>
</dbReference>
<comment type="similarity">
    <text evidence="8">Belongs to the ATPase delta chain family.</text>
</comment>
<evidence type="ECO:0000256" key="7">
    <source>
        <dbReference type="ARBA" id="ARBA00023310"/>
    </source>
</evidence>
<dbReference type="SUPFAM" id="SSF47928">
    <property type="entry name" value="N-terminal domain of the delta subunit of the F1F0-ATP synthase"/>
    <property type="match status" value="1"/>
</dbReference>
<dbReference type="NCBIfam" id="TIGR01145">
    <property type="entry name" value="ATP_synt_delta"/>
    <property type="match status" value="1"/>
</dbReference>
<dbReference type="HAMAP" id="MF_01416">
    <property type="entry name" value="ATP_synth_delta_bact"/>
    <property type="match status" value="1"/>
</dbReference>
<keyword evidence="10" id="KW-1185">Reference proteome</keyword>
<dbReference type="Proteomes" id="UP000637513">
    <property type="component" value="Unassembled WGS sequence"/>
</dbReference>
<comment type="caution">
    <text evidence="9">The sequence shown here is derived from an EMBL/GenBank/DDBJ whole genome shotgun (WGS) entry which is preliminary data.</text>
</comment>
<dbReference type="PANTHER" id="PTHR11910">
    <property type="entry name" value="ATP SYNTHASE DELTA CHAIN"/>
    <property type="match status" value="1"/>
</dbReference>
<dbReference type="PROSITE" id="PS00389">
    <property type="entry name" value="ATPASE_DELTA"/>
    <property type="match status" value="1"/>
</dbReference>
<dbReference type="PRINTS" id="PR00125">
    <property type="entry name" value="ATPASEDELTA"/>
</dbReference>
<evidence type="ECO:0000256" key="1">
    <source>
        <dbReference type="ARBA" id="ARBA00004370"/>
    </source>
</evidence>
<keyword evidence="3 8" id="KW-0375">Hydrogen ion transport</keyword>
<evidence type="ECO:0000256" key="2">
    <source>
        <dbReference type="ARBA" id="ARBA00022448"/>
    </source>
</evidence>
<keyword evidence="6 8" id="KW-0139">CF(1)</keyword>
<dbReference type="RefSeq" id="WP_022142428.1">
    <property type="nucleotide sequence ID" value="NZ_JACRSW010000008.1"/>
</dbReference>
<comment type="subcellular location">
    <subcellularLocation>
        <location evidence="8">Cell membrane</location>
        <topology evidence="8">Peripheral membrane protein</topology>
    </subcellularLocation>
    <subcellularLocation>
        <location evidence="1">Membrane</location>
    </subcellularLocation>
</comment>